<reference evidence="3" key="1">
    <citation type="submission" date="2022-11" db="UniProtKB">
        <authorList>
            <consortium name="WormBaseParasite"/>
        </authorList>
    </citation>
    <scope>IDENTIFICATION</scope>
</reference>
<proteinExistence type="predicted"/>
<dbReference type="AlphaFoldDB" id="A0A914H9B2"/>
<protein>
    <submittedName>
        <fullName evidence="3">Uncharacterized protein</fullName>
    </submittedName>
</protein>
<accession>A0A914H9B2</accession>
<dbReference type="WBParaSite" id="Gr19_v10_g14456.t1">
    <property type="protein sequence ID" value="Gr19_v10_g14456.t1"/>
    <property type="gene ID" value="Gr19_v10_g14456"/>
</dbReference>
<feature type="region of interest" description="Disordered" evidence="1">
    <location>
        <begin position="140"/>
        <end position="189"/>
    </location>
</feature>
<organism evidence="2 3">
    <name type="scientific">Globodera rostochiensis</name>
    <name type="common">Golden nematode worm</name>
    <name type="synonym">Heterodera rostochiensis</name>
    <dbReference type="NCBI Taxonomy" id="31243"/>
    <lineage>
        <taxon>Eukaryota</taxon>
        <taxon>Metazoa</taxon>
        <taxon>Ecdysozoa</taxon>
        <taxon>Nematoda</taxon>
        <taxon>Chromadorea</taxon>
        <taxon>Rhabditida</taxon>
        <taxon>Tylenchina</taxon>
        <taxon>Tylenchomorpha</taxon>
        <taxon>Tylenchoidea</taxon>
        <taxon>Heteroderidae</taxon>
        <taxon>Heteroderinae</taxon>
        <taxon>Globodera</taxon>
    </lineage>
</organism>
<dbReference type="Proteomes" id="UP000887572">
    <property type="component" value="Unplaced"/>
</dbReference>
<keyword evidence="2" id="KW-1185">Reference proteome</keyword>
<evidence type="ECO:0000256" key="1">
    <source>
        <dbReference type="SAM" id="MobiDB-lite"/>
    </source>
</evidence>
<feature type="compositionally biased region" description="Polar residues" evidence="1">
    <location>
        <begin position="140"/>
        <end position="153"/>
    </location>
</feature>
<name>A0A914H9B2_GLORO</name>
<sequence length="189" mass="20502">MGKSVWSFHKPAPFAPKEERLKLSGSMTVGRAKCFRWDLSTSAKCTFVFSPKADNRDQDIFSRPVLFSSQPVVDECCLKFGTTIRCYHPDSAGAERGGEVIEGGATGGNPGPGLMLVPQIAPRDFPLLFRAQLSSISRNNNSPQLCGRSTDSSFEGRGNIDKRWAGQKGNGTVRSICGEGKGQSLHSFE</sequence>
<evidence type="ECO:0000313" key="2">
    <source>
        <dbReference type="Proteomes" id="UP000887572"/>
    </source>
</evidence>
<evidence type="ECO:0000313" key="3">
    <source>
        <dbReference type="WBParaSite" id="Gr19_v10_g14456.t1"/>
    </source>
</evidence>